<reference evidence="1" key="1">
    <citation type="submission" date="2016-03" db="EMBL/GenBank/DDBJ databases">
        <title>Draft genome sequence of Rosellinia necatrix.</title>
        <authorList>
            <person name="Kanematsu S."/>
        </authorList>
    </citation>
    <scope>NUCLEOTIDE SEQUENCE [LARGE SCALE GENOMIC DNA]</scope>
    <source>
        <strain evidence="1">W97</strain>
    </source>
</reference>
<keyword evidence="2" id="KW-1185">Reference proteome</keyword>
<evidence type="ECO:0000313" key="2">
    <source>
        <dbReference type="Proteomes" id="UP000054516"/>
    </source>
</evidence>
<dbReference type="AlphaFoldDB" id="A0A1S8A6I4"/>
<dbReference type="Proteomes" id="UP000054516">
    <property type="component" value="Unassembled WGS sequence"/>
</dbReference>
<proteinExistence type="predicted"/>
<name>A0A1S8A6I4_ROSNE</name>
<evidence type="ECO:0000313" key="1">
    <source>
        <dbReference type="EMBL" id="GAW25663.1"/>
    </source>
</evidence>
<gene>
    <name evidence="1" type="ORF">SAMD00023353_1002590</name>
</gene>
<organism evidence="1">
    <name type="scientific">Rosellinia necatrix</name>
    <name type="common">White root-rot fungus</name>
    <dbReference type="NCBI Taxonomy" id="77044"/>
    <lineage>
        <taxon>Eukaryota</taxon>
        <taxon>Fungi</taxon>
        <taxon>Dikarya</taxon>
        <taxon>Ascomycota</taxon>
        <taxon>Pezizomycotina</taxon>
        <taxon>Sordariomycetes</taxon>
        <taxon>Xylariomycetidae</taxon>
        <taxon>Xylariales</taxon>
        <taxon>Xylariaceae</taxon>
        <taxon>Rosellinia</taxon>
    </lineage>
</organism>
<dbReference type="EMBL" id="DF977455">
    <property type="protein sequence ID" value="GAW25663.1"/>
    <property type="molecule type" value="Genomic_DNA"/>
</dbReference>
<accession>A0A1S8A6I4</accession>
<protein>
    <submittedName>
        <fullName evidence="1">Uncharacterized protein</fullName>
    </submittedName>
</protein>
<sequence length="52" mass="5962">MENPALRYYGRHVSKLYASLIILHRGRNRTYPNPLGFGAPDAPNWMINSQFG</sequence>